<keyword evidence="5" id="KW-1185">Reference proteome</keyword>
<dbReference type="SUPFAM" id="SSF46689">
    <property type="entry name" value="Homeodomain-like"/>
    <property type="match status" value="1"/>
</dbReference>
<dbReference type="Pfam" id="PF05225">
    <property type="entry name" value="HTH_psq"/>
    <property type="match status" value="1"/>
</dbReference>
<dbReference type="Proteomes" id="UP001148838">
    <property type="component" value="Unassembled WGS sequence"/>
</dbReference>
<evidence type="ECO:0000256" key="1">
    <source>
        <dbReference type="ARBA" id="ARBA00004123"/>
    </source>
</evidence>
<dbReference type="PROSITE" id="PS50960">
    <property type="entry name" value="HTH_PSQ"/>
    <property type="match status" value="1"/>
</dbReference>
<reference evidence="4 5" key="1">
    <citation type="journal article" date="2022" name="Allergy">
        <title>Genome assembly and annotation of Periplaneta americana reveal a comprehensive cockroach allergen profile.</title>
        <authorList>
            <person name="Wang L."/>
            <person name="Xiong Q."/>
            <person name="Saelim N."/>
            <person name="Wang L."/>
            <person name="Nong W."/>
            <person name="Wan A.T."/>
            <person name="Shi M."/>
            <person name="Liu X."/>
            <person name="Cao Q."/>
            <person name="Hui J.H.L."/>
            <person name="Sookrung N."/>
            <person name="Leung T.F."/>
            <person name="Tungtrongchitr A."/>
            <person name="Tsui S.K.W."/>
        </authorList>
    </citation>
    <scope>NUCLEOTIDE SEQUENCE [LARGE SCALE GENOMIC DNA]</scope>
    <source>
        <strain evidence="4">PWHHKU_190912</strain>
    </source>
</reference>
<gene>
    <name evidence="4" type="ORF">ANN_24522</name>
</gene>
<name>A0ABQ8S3J4_PERAM</name>
<dbReference type="EMBL" id="JAJSOF020000037">
    <property type="protein sequence ID" value="KAJ4428485.1"/>
    <property type="molecule type" value="Genomic_DNA"/>
</dbReference>
<evidence type="ECO:0000313" key="4">
    <source>
        <dbReference type="EMBL" id="KAJ4428485.1"/>
    </source>
</evidence>
<evidence type="ECO:0000313" key="5">
    <source>
        <dbReference type="Proteomes" id="UP001148838"/>
    </source>
</evidence>
<protein>
    <recommendedName>
        <fullName evidence="3">HTH psq-type domain-containing protein</fullName>
    </recommendedName>
</protein>
<evidence type="ECO:0000259" key="3">
    <source>
        <dbReference type="PROSITE" id="PS50960"/>
    </source>
</evidence>
<dbReference type="InterPro" id="IPR009057">
    <property type="entry name" value="Homeodomain-like_sf"/>
</dbReference>
<evidence type="ECO:0000256" key="2">
    <source>
        <dbReference type="PROSITE-ProRule" id="PRU00320"/>
    </source>
</evidence>
<dbReference type="InterPro" id="IPR007889">
    <property type="entry name" value="HTH_Psq"/>
</dbReference>
<proteinExistence type="predicted"/>
<accession>A0ABQ8S3J4</accession>
<keyword evidence="2" id="KW-0539">Nucleus</keyword>
<sequence>MERNREVLTEEIRDLVSMSIGNDISLDNINENSKMPWTYERKISNKSWSEAEMTEAVTEVKSGRMGVRRAANIFGVPYTTLQRRVSAPEGTVFGRLERKPVLPRDIEDALASR</sequence>
<comment type="caution">
    <text evidence="4">The sequence shown here is derived from an EMBL/GenBank/DDBJ whole genome shotgun (WGS) entry which is preliminary data.</text>
</comment>
<feature type="domain" description="HTH psq-type" evidence="3">
    <location>
        <begin position="46"/>
        <end position="91"/>
    </location>
</feature>
<keyword evidence="2" id="KW-0238">DNA-binding</keyword>
<dbReference type="Gene3D" id="1.10.10.60">
    <property type="entry name" value="Homeodomain-like"/>
    <property type="match status" value="1"/>
</dbReference>
<feature type="DNA-binding region" description="H-T-H motif" evidence="2">
    <location>
        <begin position="67"/>
        <end position="87"/>
    </location>
</feature>
<comment type="subcellular location">
    <subcellularLocation>
        <location evidence="1 2">Nucleus</location>
    </subcellularLocation>
</comment>
<organism evidence="4 5">
    <name type="scientific">Periplaneta americana</name>
    <name type="common">American cockroach</name>
    <name type="synonym">Blatta americana</name>
    <dbReference type="NCBI Taxonomy" id="6978"/>
    <lineage>
        <taxon>Eukaryota</taxon>
        <taxon>Metazoa</taxon>
        <taxon>Ecdysozoa</taxon>
        <taxon>Arthropoda</taxon>
        <taxon>Hexapoda</taxon>
        <taxon>Insecta</taxon>
        <taxon>Pterygota</taxon>
        <taxon>Neoptera</taxon>
        <taxon>Polyneoptera</taxon>
        <taxon>Dictyoptera</taxon>
        <taxon>Blattodea</taxon>
        <taxon>Blattoidea</taxon>
        <taxon>Blattidae</taxon>
        <taxon>Blattinae</taxon>
        <taxon>Periplaneta</taxon>
    </lineage>
</organism>